<evidence type="ECO:0000313" key="1">
    <source>
        <dbReference type="EMBL" id="EID73905.1"/>
    </source>
</evidence>
<reference evidence="1 2" key="1">
    <citation type="journal article" date="2012" name="J. Bacteriol.">
        <title>Genome Sequence of the Halotolerant Bacterium Imtechella halotolerans K1T.</title>
        <authorList>
            <person name="Kumar S."/>
            <person name="Vikram S."/>
            <person name="Subramanian S."/>
            <person name="Raghava G.P."/>
            <person name="Pinnaka A.K."/>
        </authorList>
    </citation>
    <scope>NUCLEOTIDE SEQUENCE [LARGE SCALE GENOMIC DNA]</scope>
    <source>
        <strain evidence="1 2">K1</strain>
    </source>
</reference>
<accession>I0WBY9</accession>
<gene>
    <name evidence="1" type="ORF">W5A_10080</name>
</gene>
<dbReference type="Pfam" id="PF14903">
    <property type="entry name" value="WG_beta_rep"/>
    <property type="match status" value="6"/>
</dbReference>
<protein>
    <recommendedName>
        <fullName evidence="3">KWG repeat-containing protein</fullName>
    </recommendedName>
</protein>
<comment type="caution">
    <text evidence="1">The sequence shown here is derived from an EMBL/GenBank/DDBJ whole genome shotgun (WGS) entry which is preliminary data.</text>
</comment>
<dbReference type="RefSeq" id="WP_008240127.1">
    <property type="nucleotide sequence ID" value="NZ_AJJU01000017.1"/>
</dbReference>
<dbReference type="OrthoDB" id="5464673at2"/>
<keyword evidence="2" id="KW-1185">Reference proteome</keyword>
<dbReference type="eggNOG" id="COG5263">
    <property type="taxonomic scope" value="Bacteria"/>
</dbReference>
<organism evidence="1 2">
    <name type="scientific">Imtechella halotolerans K1</name>
    <dbReference type="NCBI Taxonomy" id="946077"/>
    <lineage>
        <taxon>Bacteria</taxon>
        <taxon>Pseudomonadati</taxon>
        <taxon>Bacteroidota</taxon>
        <taxon>Flavobacteriia</taxon>
        <taxon>Flavobacteriales</taxon>
        <taxon>Flavobacteriaceae</taxon>
        <taxon>Imtechella</taxon>
    </lineage>
</organism>
<dbReference type="SUPFAM" id="SSF69360">
    <property type="entry name" value="Cell wall binding repeat"/>
    <property type="match status" value="1"/>
</dbReference>
<dbReference type="PANTHER" id="PTHR37841">
    <property type="entry name" value="GLR2918 PROTEIN"/>
    <property type="match status" value="1"/>
</dbReference>
<dbReference type="AlphaFoldDB" id="I0WBY9"/>
<dbReference type="InterPro" id="IPR032774">
    <property type="entry name" value="WG_beta_rep"/>
</dbReference>
<evidence type="ECO:0000313" key="2">
    <source>
        <dbReference type="Proteomes" id="UP000005938"/>
    </source>
</evidence>
<dbReference type="Proteomes" id="UP000005938">
    <property type="component" value="Unassembled WGS sequence"/>
</dbReference>
<dbReference type="PANTHER" id="PTHR37841:SF1">
    <property type="entry name" value="DUF3298 DOMAIN-CONTAINING PROTEIN"/>
    <property type="match status" value="1"/>
</dbReference>
<sequence length="297" mass="33307">MKNTIVLLVFFMVSISSTQSSYSQIFFTGANGKLGVKDANGNILIEPKYDRKNRYKSDKEFTQVAILDKKAGHYKYGYVNSQGKEVIPCIYDFLYSGFDMRVGLAVFDQGDKSGIIDTTGRVIVPAKYHSIWGDFNDGLAVVKLNEKYGYIDANGKEIVPPKYSEVVAFLSGVGIVYQNNKCGMVDTQGKLITPLKYKSLRVVHDGVVRAELNGKFGLLDTSGREITEFKYDDMNLVATEEFISVKFNNKEGYLNMKGEVVIPIIYDSVNWFIKGKSLVKLNGESFYINKQGQRVSD</sequence>
<proteinExistence type="predicted"/>
<dbReference type="STRING" id="946077.W5A_10080"/>
<evidence type="ECO:0008006" key="3">
    <source>
        <dbReference type="Google" id="ProtNLM"/>
    </source>
</evidence>
<dbReference type="EMBL" id="AJJU01000017">
    <property type="protein sequence ID" value="EID73905.1"/>
    <property type="molecule type" value="Genomic_DNA"/>
</dbReference>
<name>I0WBY9_9FLAO</name>